<keyword evidence="7" id="KW-1185">Reference proteome</keyword>
<organism evidence="6 7">
    <name type="scientific">Lentilactobacillus parafarraginis F0439</name>
    <dbReference type="NCBI Taxonomy" id="797515"/>
    <lineage>
        <taxon>Bacteria</taxon>
        <taxon>Bacillati</taxon>
        <taxon>Bacillota</taxon>
        <taxon>Bacilli</taxon>
        <taxon>Lactobacillales</taxon>
        <taxon>Lactobacillaceae</taxon>
        <taxon>Lentilactobacillus</taxon>
    </lineage>
</organism>
<keyword evidence="3" id="KW-0408">Iron</keyword>
<gene>
    <name evidence="6" type="ORF">HMPREF9103_00989</name>
</gene>
<dbReference type="InterPro" id="IPR050884">
    <property type="entry name" value="CNP_phosphodiesterase-III"/>
</dbReference>
<dbReference type="PANTHER" id="PTHR42988">
    <property type="entry name" value="PHOSPHOHYDROLASE"/>
    <property type="match status" value="1"/>
</dbReference>
<keyword evidence="1" id="KW-0479">Metal-binding</keyword>
<proteinExistence type="inferred from homology"/>
<dbReference type="Pfam" id="PF00149">
    <property type="entry name" value="Metallophos"/>
    <property type="match status" value="1"/>
</dbReference>
<evidence type="ECO:0000256" key="2">
    <source>
        <dbReference type="ARBA" id="ARBA00022801"/>
    </source>
</evidence>
<evidence type="ECO:0000259" key="5">
    <source>
        <dbReference type="Pfam" id="PF00149"/>
    </source>
</evidence>
<dbReference type="EMBL" id="AGEY01000043">
    <property type="protein sequence ID" value="EHL99328.1"/>
    <property type="molecule type" value="Genomic_DNA"/>
</dbReference>
<evidence type="ECO:0000256" key="3">
    <source>
        <dbReference type="ARBA" id="ARBA00023004"/>
    </source>
</evidence>
<feature type="domain" description="Calcineurin-like phosphoesterase" evidence="5">
    <location>
        <begin position="28"/>
        <end position="223"/>
    </location>
</feature>
<dbReference type="SUPFAM" id="SSF56300">
    <property type="entry name" value="Metallo-dependent phosphatases"/>
    <property type="match status" value="1"/>
</dbReference>
<protein>
    <submittedName>
        <fullName evidence="6">Ser/Thr phosphatase family protein</fullName>
    </submittedName>
</protein>
<dbReference type="PATRIC" id="fig|797515.3.peg.918"/>
<dbReference type="STRING" id="797515.HMPREF9103_00989"/>
<dbReference type="GO" id="GO:0016787">
    <property type="term" value="F:hydrolase activity"/>
    <property type="evidence" value="ECO:0007669"/>
    <property type="project" value="UniProtKB-KW"/>
</dbReference>
<dbReference type="GO" id="GO:0046872">
    <property type="term" value="F:metal ion binding"/>
    <property type="evidence" value="ECO:0007669"/>
    <property type="project" value="UniProtKB-KW"/>
</dbReference>
<dbReference type="HOGENOM" id="CLU_070320_1_1_9"/>
<comment type="caution">
    <text evidence="6">The sequence shown here is derived from an EMBL/GenBank/DDBJ whole genome shotgun (WGS) entry which is preliminary data.</text>
</comment>
<evidence type="ECO:0000313" key="6">
    <source>
        <dbReference type="EMBL" id="EHL99328.1"/>
    </source>
</evidence>
<dbReference type="PANTHER" id="PTHR42988:SF2">
    <property type="entry name" value="CYCLIC NUCLEOTIDE PHOSPHODIESTERASE CBUA0032-RELATED"/>
    <property type="match status" value="1"/>
</dbReference>
<reference evidence="6 7" key="1">
    <citation type="submission" date="2011-09" db="EMBL/GenBank/DDBJ databases">
        <authorList>
            <person name="Weinstock G."/>
            <person name="Sodergren E."/>
            <person name="Clifton S."/>
            <person name="Fulton L."/>
            <person name="Fulton B."/>
            <person name="Courtney L."/>
            <person name="Fronick C."/>
            <person name="Harrison M."/>
            <person name="Strong C."/>
            <person name="Farmer C."/>
            <person name="Delahaunty K."/>
            <person name="Markovic C."/>
            <person name="Hall O."/>
            <person name="Minx P."/>
            <person name="Tomlinson C."/>
            <person name="Mitreva M."/>
            <person name="Hou S."/>
            <person name="Chen J."/>
            <person name="Wollam A."/>
            <person name="Pepin K.H."/>
            <person name="Johnson M."/>
            <person name="Bhonagiri V."/>
            <person name="Zhang X."/>
            <person name="Suruliraj S."/>
            <person name="Warren W."/>
            <person name="Chinwalla A."/>
            <person name="Mardis E.R."/>
            <person name="Wilson R.K."/>
        </authorList>
    </citation>
    <scope>NUCLEOTIDE SEQUENCE [LARGE SCALE GENOMIC DNA]</scope>
    <source>
        <strain evidence="6 7">F0439</strain>
    </source>
</reference>
<dbReference type="Gene3D" id="3.60.21.10">
    <property type="match status" value="1"/>
</dbReference>
<accession>G9ZMN9</accession>
<dbReference type="eggNOG" id="COG1409">
    <property type="taxonomic scope" value="Bacteria"/>
</dbReference>
<dbReference type="InterPro" id="IPR029052">
    <property type="entry name" value="Metallo-depent_PP-like"/>
</dbReference>
<dbReference type="AlphaFoldDB" id="G9ZMN9"/>
<evidence type="ECO:0000313" key="7">
    <source>
        <dbReference type="Proteomes" id="UP000004625"/>
    </source>
</evidence>
<evidence type="ECO:0000256" key="1">
    <source>
        <dbReference type="ARBA" id="ARBA00022723"/>
    </source>
</evidence>
<comment type="similarity">
    <text evidence="4">Belongs to the cyclic nucleotide phosphodiesterase class-III family.</text>
</comment>
<sequence length="313" mass="36029">MMDNLQLIGMMRANNVYNFGVVCLSDYKIVHISDPHLSVQGAAPANHQRLDPEEKLRKVLDDVDKTDVHPDLIVLGGDLVHNGDEDAYRDFRHLLRQQQERFDAPIKVILGNHDRTDQFYMGYLDAKRPDIRYYYHESTNDYDFFFLDTKCGDIEQGYLDQRQLEWLDNQLQAATKPAIIFMHHPLYGPSLGNMKYSILQNGDELLKILDKYNVQAIFAGHVHFSTSYVVHGILNVVADSTAYHINCSNVREHTVSDATAYNVITLHHDDIGVDQRRLYLDNDVINTFKIPDADFVDRQVIAQAWEKVVSGRH</sequence>
<keyword evidence="2" id="KW-0378">Hydrolase</keyword>
<name>G9ZMN9_9LACO</name>
<dbReference type="InterPro" id="IPR004843">
    <property type="entry name" value="Calcineurin-like_PHP"/>
</dbReference>
<dbReference type="Proteomes" id="UP000004625">
    <property type="component" value="Unassembled WGS sequence"/>
</dbReference>
<evidence type="ECO:0000256" key="4">
    <source>
        <dbReference type="ARBA" id="ARBA00025742"/>
    </source>
</evidence>